<keyword evidence="8" id="KW-1185">Reference proteome</keyword>
<name>A0A370FFH7_9BURK</name>
<dbReference type="EMBL" id="QQAV01000004">
    <property type="protein sequence ID" value="RDI24960.1"/>
    <property type="molecule type" value="Genomic_DNA"/>
</dbReference>
<reference evidence="7 8" key="1">
    <citation type="submission" date="2018-07" db="EMBL/GenBank/DDBJ databases">
        <title>Genomic Encyclopedia of Type Strains, Phase IV (KMG-IV): sequencing the most valuable type-strain genomes for metagenomic binning, comparative biology and taxonomic classification.</title>
        <authorList>
            <person name="Goeker M."/>
        </authorList>
    </citation>
    <scope>NUCLEOTIDE SEQUENCE [LARGE SCALE GENOMIC DNA]</scope>
    <source>
        <strain evidence="7 8">DSM 21352</strain>
    </source>
</reference>
<evidence type="ECO:0000256" key="5">
    <source>
        <dbReference type="SAM" id="Phobius"/>
    </source>
</evidence>
<sequence length="384" mass="42558">MQWTVKIATVMFLLLLLHMTRQLPLYGAEAARDFLSVVDLLYFPAGIIVASYFCRRSRWENFIFKFSAAWLIYGSIYSLTMPFSEKLQAISPVGVGLAQSIPIFGFYLTAPLVSAFGIYALSTVGTGIFKAKIVDKKVMLTLAVCAWAYVLLLGQGRGILGSIFIGFFVLALLGHYRVAGRFTLFLLTAVVVVLFISSLGITVEGRTGTVSVDTFVNRFASIFGSGTDEAGIDGVNQRAEWWASALKLWSQDSFSMIFGVGYGPALTDFVTPLGTPVREPHNSYLSALTRGGVLYLCAWIYMVALSISAALKLARMEEISLFKNLALSYFLLLLTMAIIGFVQPLFETPSLAFIFYFFGGAFYARVRHLRKERAINRRLRLLVV</sequence>
<evidence type="ECO:0000256" key="2">
    <source>
        <dbReference type="ARBA" id="ARBA00022692"/>
    </source>
</evidence>
<dbReference type="InterPro" id="IPR051533">
    <property type="entry name" value="WaaL-like"/>
</dbReference>
<feature type="domain" description="O-antigen ligase-related" evidence="6">
    <location>
        <begin position="147"/>
        <end position="298"/>
    </location>
</feature>
<keyword evidence="4 5" id="KW-0472">Membrane</keyword>
<feature type="transmembrane region" description="Helical" evidence="5">
    <location>
        <begin position="62"/>
        <end position="80"/>
    </location>
</feature>
<comment type="caution">
    <text evidence="7">The sequence shown here is derived from an EMBL/GenBank/DDBJ whole genome shotgun (WGS) entry which is preliminary data.</text>
</comment>
<dbReference type="GO" id="GO:0016020">
    <property type="term" value="C:membrane"/>
    <property type="evidence" value="ECO:0007669"/>
    <property type="project" value="UniProtKB-SubCell"/>
</dbReference>
<evidence type="ECO:0000313" key="7">
    <source>
        <dbReference type="EMBL" id="RDI24960.1"/>
    </source>
</evidence>
<evidence type="ECO:0000313" key="8">
    <source>
        <dbReference type="Proteomes" id="UP000255265"/>
    </source>
</evidence>
<dbReference type="GO" id="GO:0016874">
    <property type="term" value="F:ligase activity"/>
    <property type="evidence" value="ECO:0007669"/>
    <property type="project" value="UniProtKB-KW"/>
</dbReference>
<dbReference type="InterPro" id="IPR007016">
    <property type="entry name" value="O-antigen_ligase-rel_domated"/>
</dbReference>
<dbReference type="PANTHER" id="PTHR37422">
    <property type="entry name" value="TEICHURONIC ACID BIOSYNTHESIS PROTEIN TUAE"/>
    <property type="match status" value="1"/>
</dbReference>
<evidence type="ECO:0000256" key="1">
    <source>
        <dbReference type="ARBA" id="ARBA00004141"/>
    </source>
</evidence>
<keyword evidence="7" id="KW-0436">Ligase</keyword>
<evidence type="ECO:0000259" key="6">
    <source>
        <dbReference type="Pfam" id="PF04932"/>
    </source>
</evidence>
<protein>
    <submittedName>
        <fullName evidence="7">O-antigen ligase-like membrane protein</fullName>
    </submittedName>
</protein>
<feature type="transmembrane region" description="Helical" evidence="5">
    <location>
        <begin position="293"/>
        <end position="314"/>
    </location>
</feature>
<dbReference type="Proteomes" id="UP000255265">
    <property type="component" value="Unassembled WGS sequence"/>
</dbReference>
<feature type="transmembrane region" description="Helical" evidence="5">
    <location>
        <begin position="158"/>
        <end position="176"/>
    </location>
</feature>
<feature type="transmembrane region" description="Helical" evidence="5">
    <location>
        <begin position="352"/>
        <end position="370"/>
    </location>
</feature>
<feature type="transmembrane region" description="Helical" evidence="5">
    <location>
        <begin position="183"/>
        <end position="203"/>
    </location>
</feature>
<gene>
    <name evidence="7" type="ORF">DFR41_1048</name>
</gene>
<feature type="transmembrane region" description="Helical" evidence="5">
    <location>
        <begin position="326"/>
        <end position="346"/>
    </location>
</feature>
<dbReference type="PANTHER" id="PTHR37422:SF17">
    <property type="entry name" value="O-ANTIGEN LIGASE"/>
    <property type="match status" value="1"/>
</dbReference>
<feature type="transmembrane region" description="Helical" evidence="5">
    <location>
        <begin position="100"/>
        <end position="121"/>
    </location>
</feature>
<dbReference type="AlphaFoldDB" id="A0A370FFH7"/>
<keyword evidence="3 5" id="KW-1133">Transmembrane helix</keyword>
<organism evidence="7 8">
    <name type="scientific">Pseudacidovorax intermedius</name>
    <dbReference type="NCBI Taxonomy" id="433924"/>
    <lineage>
        <taxon>Bacteria</taxon>
        <taxon>Pseudomonadati</taxon>
        <taxon>Pseudomonadota</taxon>
        <taxon>Betaproteobacteria</taxon>
        <taxon>Burkholderiales</taxon>
        <taxon>Comamonadaceae</taxon>
        <taxon>Pseudacidovorax</taxon>
    </lineage>
</organism>
<accession>A0A370FFH7</accession>
<comment type="subcellular location">
    <subcellularLocation>
        <location evidence="1">Membrane</location>
        <topology evidence="1">Multi-pass membrane protein</topology>
    </subcellularLocation>
</comment>
<feature type="transmembrane region" description="Helical" evidence="5">
    <location>
        <begin position="37"/>
        <end position="55"/>
    </location>
</feature>
<feature type="transmembrane region" description="Helical" evidence="5">
    <location>
        <begin position="133"/>
        <end position="152"/>
    </location>
</feature>
<evidence type="ECO:0000256" key="4">
    <source>
        <dbReference type="ARBA" id="ARBA00023136"/>
    </source>
</evidence>
<proteinExistence type="predicted"/>
<dbReference type="Pfam" id="PF04932">
    <property type="entry name" value="Wzy_C"/>
    <property type="match status" value="1"/>
</dbReference>
<keyword evidence="2 5" id="KW-0812">Transmembrane</keyword>
<evidence type="ECO:0000256" key="3">
    <source>
        <dbReference type="ARBA" id="ARBA00022989"/>
    </source>
</evidence>